<evidence type="ECO:0000313" key="2">
    <source>
        <dbReference type="Proteomes" id="UP001519273"/>
    </source>
</evidence>
<reference evidence="1 2" key="1">
    <citation type="submission" date="2021-03" db="EMBL/GenBank/DDBJ databases">
        <title>Genomic Encyclopedia of Type Strains, Phase IV (KMG-IV): sequencing the most valuable type-strain genomes for metagenomic binning, comparative biology and taxonomic classification.</title>
        <authorList>
            <person name="Goeker M."/>
        </authorList>
    </citation>
    <scope>NUCLEOTIDE SEQUENCE [LARGE SCALE GENOMIC DNA]</scope>
    <source>
        <strain evidence="1 2">DSM 23491</strain>
    </source>
</reference>
<evidence type="ECO:0008006" key="3">
    <source>
        <dbReference type="Google" id="ProtNLM"/>
    </source>
</evidence>
<accession>A0ABS4H8M3</accession>
<protein>
    <recommendedName>
        <fullName evidence="3">DUF2508 family protein</fullName>
    </recommendedName>
</protein>
<name>A0ABS4H8M3_9BACL</name>
<organism evidence="1 2">
    <name type="scientific">Paenibacillus sediminis</name>
    <dbReference type="NCBI Taxonomy" id="664909"/>
    <lineage>
        <taxon>Bacteria</taxon>
        <taxon>Bacillati</taxon>
        <taxon>Bacillota</taxon>
        <taxon>Bacilli</taxon>
        <taxon>Bacillales</taxon>
        <taxon>Paenibacillaceae</taxon>
        <taxon>Paenibacillus</taxon>
    </lineage>
</organism>
<comment type="caution">
    <text evidence="1">The sequence shown here is derived from an EMBL/GenBank/DDBJ whole genome shotgun (WGS) entry which is preliminary data.</text>
</comment>
<keyword evidence="2" id="KW-1185">Reference proteome</keyword>
<dbReference type="Proteomes" id="UP001519273">
    <property type="component" value="Unassembled WGS sequence"/>
</dbReference>
<proteinExistence type="predicted"/>
<gene>
    <name evidence="1" type="ORF">J2Z20_003557</name>
</gene>
<dbReference type="EMBL" id="JAGGKP010000018">
    <property type="protein sequence ID" value="MBP1938617.1"/>
    <property type="molecule type" value="Genomic_DNA"/>
</dbReference>
<evidence type="ECO:0000313" key="1">
    <source>
        <dbReference type="EMBL" id="MBP1938617.1"/>
    </source>
</evidence>
<sequence>MARREVHIHLPLINQDQEQEKRRDLYIEVIRAHAEWVRAQYMFQEAVGNDEIDYAIYMLEAAERIYDIRLRQAKKLGLNTLEVLKSYNA</sequence>
<dbReference type="RefSeq" id="WP_209853261.1">
    <property type="nucleotide sequence ID" value="NZ_CBCRVE010000018.1"/>
</dbReference>